<keyword evidence="2" id="KW-1185">Reference proteome</keyword>
<accession>A0A6G0VW78</accession>
<dbReference type="OrthoDB" id="6609171at2759"/>
<organism evidence="1 2">
    <name type="scientific">Aphis craccivora</name>
    <name type="common">Cowpea aphid</name>
    <dbReference type="NCBI Taxonomy" id="307492"/>
    <lineage>
        <taxon>Eukaryota</taxon>
        <taxon>Metazoa</taxon>
        <taxon>Ecdysozoa</taxon>
        <taxon>Arthropoda</taxon>
        <taxon>Hexapoda</taxon>
        <taxon>Insecta</taxon>
        <taxon>Pterygota</taxon>
        <taxon>Neoptera</taxon>
        <taxon>Paraneoptera</taxon>
        <taxon>Hemiptera</taxon>
        <taxon>Sternorrhyncha</taxon>
        <taxon>Aphidomorpha</taxon>
        <taxon>Aphidoidea</taxon>
        <taxon>Aphididae</taxon>
        <taxon>Aphidini</taxon>
        <taxon>Aphis</taxon>
        <taxon>Aphis</taxon>
    </lineage>
</organism>
<evidence type="ECO:0000313" key="1">
    <source>
        <dbReference type="EMBL" id="KAF0711132.1"/>
    </source>
</evidence>
<name>A0A6G0VW78_APHCR</name>
<sequence length="68" mass="8045">MLSALPHKNVEWFNDLTIDITQIKDYAEYGYIFEVDVIYPKQLHDNHNDFPFLPDNKCPPNSKFTTEI</sequence>
<protein>
    <submittedName>
        <fullName evidence="1">Uncharacterized protein</fullName>
    </submittedName>
</protein>
<dbReference type="AlphaFoldDB" id="A0A6G0VW78"/>
<proteinExistence type="predicted"/>
<gene>
    <name evidence="1" type="ORF">FWK35_00026921</name>
</gene>
<comment type="caution">
    <text evidence="1">The sequence shown here is derived from an EMBL/GenBank/DDBJ whole genome shotgun (WGS) entry which is preliminary data.</text>
</comment>
<dbReference type="EMBL" id="VUJU01011391">
    <property type="protein sequence ID" value="KAF0711132.1"/>
    <property type="molecule type" value="Genomic_DNA"/>
</dbReference>
<reference evidence="1 2" key="1">
    <citation type="submission" date="2019-08" db="EMBL/GenBank/DDBJ databases">
        <title>Whole genome of Aphis craccivora.</title>
        <authorList>
            <person name="Voronova N.V."/>
            <person name="Shulinski R.S."/>
            <person name="Bandarenka Y.V."/>
            <person name="Zhorov D.G."/>
            <person name="Warner D."/>
        </authorList>
    </citation>
    <scope>NUCLEOTIDE SEQUENCE [LARGE SCALE GENOMIC DNA]</scope>
    <source>
        <strain evidence="1">180601</strain>
        <tissue evidence="1">Whole Body</tissue>
    </source>
</reference>
<evidence type="ECO:0000313" key="2">
    <source>
        <dbReference type="Proteomes" id="UP000478052"/>
    </source>
</evidence>
<dbReference type="Proteomes" id="UP000478052">
    <property type="component" value="Unassembled WGS sequence"/>
</dbReference>